<protein>
    <submittedName>
        <fullName evidence="1">Uncharacterized protein</fullName>
    </submittedName>
</protein>
<proteinExistence type="predicted"/>
<evidence type="ECO:0000313" key="2">
    <source>
        <dbReference type="Proteomes" id="UP001596496"/>
    </source>
</evidence>
<dbReference type="EMBL" id="JBHTCG010000005">
    <property type="protein sequence ID" value="MFC7382640.1"/>
    <property type="molecule type" value="Genomic_DNA"/>
</dbReference>
<sequence length="182" mass="19563">MHDLAKLSAPERQRIVDGFVDQAFAGIAPDAPGAGIGQAMRRLPDELPDAPAEELGEAWSELVGLLSDEAFQRRVRQMVLAGAESGGQAEPYDAQTVIEHAGAAVAAGVAPESPEGRQVLDRIVAPETPAAERAALADRLETFTDRRVERYWELMCVLNGRPPYPSGVPSFEWVIAALRAHA</sequence>
<accession>A0ABW2P2X6</accession>
<comment type="caution">
    <text evidence="1">The sequence shown here is derived from an EMBL/GenBank/DDBJ whole genome shotgun (WGS) entry which is preliminary data.</text>
</comment>
<name>A0ABW2P2X6_9ACTN</name>
<keyword evidence="2" id="KW-1185">Reference proteome</keyword>
<reference evidence="2" key="1">
    <citation type="journal article" date="2019" name="Int. J. Syst. Evol. Microbiol.">
        <title>The Global Catalogue of Microorganisms (GCM) 10K type strain sequencing project: providing services to taxonomists for standard genome sequencing and annotation.</title>
        <authorList>
            <consortium name="The Broad Institute Genomics Platform"/>
            <consortium name="The Broad Institute Genome Sequencing Center for Infectious Disease"/>
            <person name="Wu L."/>
            <person name="Ma J."/>
        </authorList>
    </citation>
    <scope>NUCLEOTIDE SEQUENCE [LARGE SCALE GENOMIC DNA]</scope>
    <source>
        <strain evidence="2">CECT 7649</strain>
    </source>
</reference>
<organism evidence="1 2">
    <name type="scientific">Sphaerisporangium rhizosphaerae</name>
    <dbReference type="NCBI Taxonomy" id="2269375"/>
    <lineage>
        <taxon>Bacteria</taxon>
        <taxon>Bacillati</taxon>
        <taxon>Actinomycetota</taxon>
        <taxon>Actinomycetes</taxon>
        <taxon>Streptosporangiales</taxon>
        <taxon>Streptosporangiaceae</taxon>
        <taxon>Sphaerisporangium</taxon>
    </lineage>
</organism>
<dbReference type="RefSeq" id="WP_380825925.1">
    <property type="nucleotide sequence ID" value="NZ_JBHTCG010000005.1"/>
</dbReference>
<dbReference type="Proteomes" id="UP001596496">
    <property type="component" value="Unassembled WGS sequence"/>
</dbReference>
<evidence type="ECO:0000313" key="1">
    <source>
        <dbReference type="EMBL" id="MFC7382640.1"/>
    </source>
</evidence>
<gene>
    <name evidence="1" type="ORF">ACFQSB_10530</name>
</gene>